<feature type="region of interest" description="Disordered" evidence="1">
    <location>
        <begin position="15"/>
        <end position="83"/>
    </location>
</feature>
<accession>A0A5A7PVU0</accession>
<feature type="compositionally biased region" description="Polar residues" evidence="1">
    <location>
        <begin position="64"/>
        <end position="75"/>
    </location>
</feature>
<evidence type="ECO:0000313" key="3">
    <source>
        <dbReference type="Proteomes" id="UP000325081"/>
    </source>
</evidence>
<dbReference type="AlphaFoldDB" id="A0A5A7PVU0"/>
<sequence length="104" mass="11402">KKIGRPRLQDRICPPVNEVSERGESTPMEGRKRKMPVRKGTTQSGQGQMYKDRAMMSSDKTVHCMSSTGGTSQVTREPGGDIAGTQESVANAMYLDKELNLNSV</sequence>
<dbReference type="EMBL" id="BKCP01005217">
    <property type="protein sequence ID" value="GER36786.1"/>
    <property type="molecule type" value="Genomic_DNA"/>
</dbReference>
<reference evidence="3" key="1">
    <citation type="journal article" date="2019" name="Curr. Biol.">
        <title>Genome Sequence of Striga asiatica Provides Insight into the Evolution of Plant Parasitism.</title>
        <authorList>
            <person name="Yoshida S."/>
            <person name="Kim S."/>
            <person name="Wafula E.K."/>
            <person name="Tanskanen J."/>
            <person name="Kim Y.M."/>
            <person name="Honaas L."/>
            <person name="Yang Z."/>
            <person name="Spallek T."/>
            <person name="Conn C.E."/>
            <person name="Ichihashi Y."/>
            <person name="Cheong K."/>
            <person name="Cui S."/>
            <person name="Der J.P."/>
            <person name="Gundlach H."/>
            <person name="Jiao Y."/>
            <person name="Hori C."/>
            <person name="Ishida J.K."/>
            <person name="Kasahara H."/>
            <person name="Kiba T."/>
            <person name="Kim M.S."/>
            <person name="Koo N."/>
            <person name="Laohavisit A."/>
            <person name="Lee Y.H."/>
            <person name="Lumba S."/>
            <person name="McCourt P."/>
            <person name="Mortimer J.C."/>
            <person name="Mutuku J.M."/>
            <person name="Nomura T."/>
            <person name="Sasaki-Sekimoto Y."/>
            <person name="Seto Y."/>
            <person name="Wang Y."/>
            <person name="Wakatake T."/>
            <person name="Sakakibara H."/>
            <person name="Demura T."/>
            <person name="Yamaguchi S."/>
            <person name="Yoneyama K."/>
            <person name="Manabe R.I."/>
            <person name="Nelson D.C."/>
            <person name="Schulman A.H."/>
            <person name="Timko M.P."/>
            <person name="dePamphilis C.W."/>
            <person name="Choi D."/>
            <person name="Shirasu K."/>
        </authorList>
    </citation>
    <scope>NUCLEOTIDE SEQUENCE [LARGE SCALE GENOMIC DNA]</scope>
    <source>
        <strain evidence="3">cv. UVA1</strain>
    </source>
</reference>
<organism evidence="2 3">
    <name type="scientific">Striga asiatica</name>
    <name type="common">Asiatic witchweed</name>
    <name type="synonym">Buchnera asiatica</name>
    <dbReference type="NCBI Taxonomy" id="4170"/>
    <lineage>
        <taxon>Eukaryota</taxon>
        <taxon>Viridiplantae</taxon>
        <taxon>Streptophyta</taxon>
        <taxon>Embryophyta</taxon>
        <taxon>Tracheophyta</taxon>
        <taxon>Spermatophyta</taxon>
        <taxon>Magnoliopsida</taxon>
        <taxon>eudicotyledons</taxon>
        <taxon>Gunneridae</taxon>
        <taxon>Pentapetalae</taxon>
        <taxon>asterids</taxon>
        <taxon>lamiids</taxon>
        <taxon>Lamiales</taxon>
        <taxon>Orobanchaceae</taxon>
        <taxon>Buchnereae</taxon>
        <taxon>Striga</taxon>
    </lineage>
</organism>
<gene>
    <name evidence="2" type="ORF">STAS_13148</name>
</gene>
<feature type="non-terminal residue" evidence="2">
    <location>
        <position position="1"/>
    </location>
</feature>
<dbReference type="Proteomes" id="UP000325081">
    <property type="component" value="Unassembled WGS sequence"/>
</dbReference>
<comment type="caution">
    <text evidence="2">The sequence shown here is derived from an EMBL/GenBank/DDBJ whole genome shotgun (WGS) entry which is preliminary data.</text>
</comment>
<feature type="non-terminal residue" evidence="2">
    <location>
        <position position="104"/>
    </location>
</feature>
<protein>
    <submittedName>
        <fullName evidence="2">Apocytochrome f</fullName>
    </submittedName>
</protein>
<name>A0A5A7PVU0_STRAF</name>
<evidence type="ECO:0000313" key="2">
    <source>
        <dbReference type="EMBL" id="GER36786.1"/>
    </source>
</evidence>
<proteinExistence type="predicted"/>
<keyword evidence="3" id="KW-1185">Reference proteome</keyword>
<evidence type="ECO:0000256" key="1">
    <source>
        <dbReference type="SAM" id="MobiDB-lite"/>
    </source>
</evidence>